<keyword evidence="3" id="KW-1185">Reference proteome</keyword>
<name>A0A0H5SJJ6_HERHM</name>
<reference evidence="2 3" key="1">
    <citation type="submission" date="2015-06" db="EMBL/GenBank/DDBJ databases">
        <authorList>
            <person name="Wibberg Daniel"/>
        </authorList>
    </citation>
    <scope>NUCLEOTIDE SEQUENCE [LARGE SCALE GENOMIC DNA]</scope>
    <source>
        <strain evidence="2 3">T3/55T</strain>
    </source>
</reference>
<sequence length="552" mass="63024">MNRIKRLSKYIDCLNNEEMPKEHISGGYDKEMEQLMYTVRTIKSLRDPVMPDEGYEKNLANFVKENTNSNTSRNQKKMTDLESYVKKRLITAAITVAFVIMALATVYLLNGRLGSDNIVKAMEQAYNKVKAYHGIIETAEINGLGEIVYVSRQEVWADTEGKYFVKQLDEGTEGVITINNGFNRWQIRPDIKKVYMFAAEPDPYRFTFDLREEISDITKAQSVKKIGQENLLNRETDIYEITPDGGLPYKIWVDTNTDLPIKKETAIYNALLTKTYYTELEFTDEIPAELLIYNKPEGFEVVEINPEQLVATLQEAKEIAGFMPEIPNNIGDYVLSRIAVLTNSGAIKLTFSHIDKEKEITFIQEKAKDKFKAASDAVIGLVNNNIAEILNNYQGIPGLRSIRWQQADMEYTVYGKDMDVLSEFAKAVFGGEIYLPEKDKTELKPQIEVPYDIETEKNEQKSVDAGHSPWRLDPVFVAQVFVNLLISPEGIEGEYEIPYENIELIKNDGVNAVVKINHEKSIAEYVYLKRLVRQDDTGIWTVIGYDPVVKND</sequence>
<accession>A0A0H5SJJ6</accession>
<evidence type="ECO:0000313" key="3">
    <source>
        <dbReference type="Proteomes" id="UP000236497"/>
    </source>
</evidence>
<protein>
    <submittedName>
        <fullName evidence="2">Putative membrane protein</fullName>
    </submittedName>
</protein>
<keyword evidence="1" id="KW-1133">Transmembrane helix</keyword>
<gene>
    <name evidence="2" type="ORF">HHT355_2062</name>
</gene>
<dbReference type="Gene3D" id="2.50.20.10">
    <property type="entry name" value="Lipoprotein localisation LolA/LolB/LppX"/>
    <property type="match status" value="1"/>
</dbReference>
<evidence type="ECO:0000256" key="1">
    <source>
        <dbReference type="SAM" id="Phobius"/>
    </source>
</evidence>
<dbReference type="AlphaFoldDB" id="A0A0H5SJJ6"/>
<keyword evidence="1" id="KW-0812">Transmembrane</keyword>
<dbReference type="OrthoDB" id="2826849at2"/>
<evidence type="ECO:0000313" key="2">
    <source>
        <dbReference type="EMBL" id="CRZ35260.1"/>
    </source>
</evidence>
<dbReference type="SUPFAM" id="SSF89392">
    <property type="entry name" value="Prokaryotic lipoproteins and lipoprotein localization factors"/>
    <property type="match status" value="1"/>
</dbReference>
<dbReference type="PANTHER" id="PTHR37507">
    <property type="entry name" value="SPORULATION PROTEIN YDCC"/>
    <property type="match status" value="1"/>
</dbReference>
<dbReference type="Proteomes" id="UP000236497">
    <property type="component" value="Unassembled WGS sequence"/>
</dbReference>
<organism evidence="2 3">
    <name type="scientific">Herbinix hemicellulosilytica</name>
    <dbReference type="NCBI Taxonomy" id="1564487"/>
    <lineage>
        <taxon>Bacteria</taxon>
        <taxon>Bacillati</taxon>
        <taxon>Bacillota</taxon>
        <taxon>Clostridia</taxon>
        <taxon>Lachnospirales</taxon>
        <taxon>Lachnospiraceae</taxon>
        <taxon>Herbinix</taxon>
    </lineage>
</organism>
<keyword evidence="1" id="KW-0472">Membrane</keyword>
<dbReference type="InterPro" id="IPR029046">
    <property type="entry name" value="LolA/LolB/LppX"/>
</dbReference>
<proteinExistence type="predicted"/>
<dbReference type="RefSeq" id="WP_103203350.1">
    <property type="nucleotide sequence ID" value="NZ_CVTD020000023.1"/>
</dbReference>
<dbReference type="EMBL" id="CVTD020000023">
    <property type="protein sequence ID" value="CRZ35260.1"/>
    <property type="molecule type" value="Genomic_DNA"/>
</dbReference>
<dbReference type="PANTHER" id="PTHR37507:SF2">
    <property type="entry name" value="SPORULATION PROTEIN YDCC"/>
    <property type="match status" value="1"/>
</dbReference>
<feature type="transmembrane region" description="Helical" evidence="1">
    <location>
        <begin position="89"/>
        <end position="109"/>
    </location>
</feature>
<dbReference type="InterPro" id="IPR052944">
    <property type="entry name" value="Sporulation_related"/>
</dbReference>